<evidence type="ECO:0000313" key="2">
    <source>
        <dbReference type="Proteomes" id="UP000823749"/>
    </source>
</evidence>
<gene>
    <name evidence="1" type="ORF">RHGRI_010979</name>
</gene>
<dbReference type="EMBL" id="JACTNZ010000004">
    <property type="protein sequence ID" value="KAG5552995.1"/>
    <property type="molecule type" value="Genomic_DNA"/>
</dbReference>
<name>A0AAV6KKW0_9ERIC</name>
<dbReference type="AlphaFoldDB" id="A0AAV6KKW0"/>
<proteinExistence type="predicted"/>
<evidence type="ECO:0000313" key="1">
    <source>
        <dbReference type="EMBL" id="KAG5552995.1"/>
    </source>
</evidence>
<dbReference type="Proteomes" id="UP000823749">
    <property type="component" value="Chromosome 4"/>
</dbReference>
<reference evidence="1" key="1">
    <citation type="submission" date="2020-08" db="EMBL/GenBank/DDBJ databases">
        <title>Plant Genome Project.</title>
        <authorList>
            <person name="Zhang R.-G."/>
        </authorList>
    </citation>
    <scope>NUCLEOTIDE SEQUENCE</scope>
    <source>
        <strain evidence="1">WSP0</strain>
        <tissue evidence="1">Leaf</tissue>
    </source>
</reference>
<sequence>MSNRGSSLALMPRRLAAETAFEVLGLKAPYPDGDAVGTAFRSMDSDWESVEIFIFLFSTSVRCTSITPNRPNRHCFSSCQILLFSLYIIKIPHFFLPISSLTLTYFNFPTPKKNPQIQKP</sequence>
<protein>
    <submittedName>
        <fullName evidence="1">Uncharacterized protein</fullName>
    </submittedName>
</protein>
<organism evidence="1 2">
    <name type="scientific">Rhododendron griersonianum</name>
    <dbReference type="NCBI Taxonomy" id="479676"/>
    <lineage>
        <taxon>Eukaryota</taxon>
        <taxon>Viridiplantae</taxon>
        <taxon>Streptophyta</taxon>
        <taxon>Embryophyta</taxon>
        <taxon>Tracheophyta</taxon>
        <taxon>Spermatophyta</taxon>
        <taxon>Magnoliopsida</taxon>
        <taxon>eudicotyledons</taxon>
        <taxon>Gunneridae</taxon>
        <taxon>Pentapetalae</taxon>
        <taxon>asterids</taxon>
        <taxon>Ericales</taxon>
        <taxon>Ericaceae</taxon>
        <taxon>Ericoideae</taxon>
        <taxon>Rhodoreae</taxon>
        <taxon>Rhododendron</taxon>
    </lineage>
</organism>
<accession>A0AAV6KKW0</accession>
<comment type="caution">
    <text evidence="1">The sequence shown here is derived from an EMBL/GenBank/DDBJ whole genome shotgun (WGS) entry which is preliminary data.</text>
</comment>
<keyword evidence="2" id="KW-1185">Reference proteome</keyword>